<protein>
    <recommendedName>
        <fullName evidence="8">Gustatory receptor</fullName>
    </recommendedName>
</protein>
<sequence length="352" mass="40379">MFSHSKLKLILKILALAPSSQKESTQRVLNSFSLITIISVVLSAIFGFTLDVFGDGYIVSSLATSVVFIGLIVGHLAAVLESLVKREKHDEFFEKLYELDDFFRVKVGYTIPVASQSKKLNGKYSIITLVVFVSLLIYIGSILTHSYEGFFWHGSISVIVSRIRCIQASVYVDLFNLRFRHLNKVLKQLASSLLKPSNQMLDINLCDIDNPKRIIVIKSIYRKLYDLVTYLNDAFGWSILTFTVYFCLDFTCNCYWLILAWDDYLPSYHNHECFFTVCPIVLLMTSYCYICSECMRMSDNTKLLVQKMLVTSNNDHTNDLLNAFLMQINNQPIFIHAKMFFRVNLKLLTSVS</sequence>
<dbReference type="GO" id="GO:0007635">
    <property type="term" value="P:chemosensory behavior"/>
    <property type="evidence" value="ECO:0007669"/>
    <property type="project" value="TreeGrafter"/>
</dbReference>
<reference evidence="9" key="2">
    <citation type="journal article" date="2016" name="PLoS ONE">
        <title>Molecular Characterization and Sex Distribution of Chemosensory Receptor Gene Family Based on Transcriptome Analysis of Scaeva pyrastri.</title>
        <authorList>
            <person name="Li X.M."/>
            <person name="Zhu X.Y."/>
            <person name="He P."/>
            <person name="Xu L."/>
            <person name="Sun L."/>
            <person name="Chen L."/>
            <person name="Wang Z.Q."/>
            <person name="Deng D.G."/>
            <person name="Zhang Y.N."/>
        </authorList>
    </citation>
    <scope>NUCLEOTIDE SEQUENCE</scope>
</reference>
<evidence type="ECO:0000256" key="1">
    <source>
        <dbReference type="ARBA" id="ARBA00004651"/>
    </source>
</evidence>
<dbReference type="EMBL" id="KU291875">
    <property type="protein sequence ID" value="AOE48125.1"/>
    <property type="molecule type" value="mRNA"/>
</dbReference>
<feature type="transmembrane region" description="Helical" evidence="8">
    <location>
        <begin position="28"/>
        <end position="50"/>
    </location>
</feature>
<dbReference type="GO" id="GO:0030424">
    <property type="term" value="C:axon"/>
    <property type="evidence" value="ECO:0007669"/>
    <property type="project" value="TreeGrafter"/>
</dbReference>
<evidence type="ECO:0000256" key="3">
    <source>
        <dbReference type="ARBA" id="ARBA00022692"/>
    </source>
</evidence>
<dbReference type="GO" id="GO:0030425">
    <property type="term" value="C:dendrite"/>
    <property type="evidence" value="ECO:0007669"/>
    <property type="project" value="TreeGrafter"/>
</dbReference>
<comment type="similarity">
    <text evidence="8">Belongs to the insect chemoreceptor superfamily. Gustatory receptor (GR) family.</text>
</comment>
<dbReference type="GO" id="GO:0005886">
    <property type="term" value="C:plasma membrane"/>
    <property type="evidence" value="ECO:0007669"/>
    <property type="project" value="UniProtKB-SubCell"/>
</dbReference>
<reference evidence="9" key="1">
    <citation type="submission" date="2015-12" db="EMBL/GenBank/DDBJ databases">
        <authorList>
            <person name="Shamseldin A."/>
            <person name="Moawad H."/>
            <person name="Abd El-Rahim W.M."/>
            <person name="Sadowsky M.J."/>
        </authorList>
    </citation>
    <scope>NUCLEOTIDE SEQUENCE</scope>
</reference>
<dbReference type="PANTHER" id="PTHR21143:SF133">
    <property type="entry name" value="GUSTATORY AND PHEROMONE RECEPTOR 32A-RELATED"/>
    <property type="match status" value="1"/>
</dbReference>
<feature type="transmembrane region" description="Helical" evidence="8">
    <location>
        <begin position="124"/>
        <end position="144"/>
    </location>
</feature>
<keyword evidence="5 8" id="KW-0472">Membrane</keyword>
<accession>A0A1B3B7E4</accession>
<keyword evidence="7 8" id="KW-0807">Transducer</keyword>
<keyword evidence="3 8" id="KW-0812">Transmembrane</keyword>
<keyword evidence="2 8" id="KW-1003">Cell membrane</keyword>
<comment type="caution">
    <text evidence="8">Lacks conserved residue(s) required for the propagation of feature annotation.</text>
</comment>
<dbReference type="Pfam" id="PF08395">
    <property type="entry name" value="7tm_7"/>
    <property type="match status" value="1"/>
</dbReference>
<evidence type="ECO:0000256" key="2">
    <source>
        <dbReference type="ARBA" id="ARBA00022475"/>
    </source>
</evidence>
<feature type="transmembrane region" description="Helical" evidence="8">
    <location>
        <begin position="234"/>
        <end position="258"/>
    </location>
</feature>
<dbReference type="GO" id="GO:0050909">
    <property type="term" value="P:sensory perception of taste"/>
    <property type="evidence" value="ECO:0007669"/>
    <property type="project" value="InterPro"/>
</dbReference>
<evidence type="ECO:0000256" key="8">
    <source>
        <dbReference type="RuleBase" id="RU363108"/>
    </source>
</evidence>
<evidence type="ECO:0000256" key="5">
    <source>
        <dbReference type="ARBA" id="ARBA00023136"/>
    </source>
</evidence>
<dbReference type="GO" id="GO:0007165">
    <property type="term" value="P:signal transduction"/>
    <property type="evidence" value="ECO:0007669"/>
    <property type="project" value="UniProtKB-KW"/>
</dbReference>
<keyword evidence="4 8" id="KW-1133">Transmembrane helix</keyword>
<comment type="subcellular location">
    <subcellularLocation>
        <location evidence="1 8">Cell membrane</location>
        <topology evidence="1 8">Multi-pass membrane protein</topology>
    </subcellularLocation>
</comment>
<proteinExistence type="evidence at transcript level"/>
<dbReference type="AlphaFoldDB" id="A0A1B3B7E4"/>
<dbReference type="InterPro" id="IPR013604">
    <property type="entry name" value="7TM_chemorcpt"/>
</dbReference>
<organism evidence="9">
    <name type="scientific">Scaeva pyrastri</name>
    <name type="common">Hoverfly</name>
    <name type="synonym">Musca pyrastri</name>
    <dbReference type="NCBI Taxonomy" id="219539"/>
    <lineage>
        <taxon>Eukaryota</taxon>
        <taxon>Metazoa</taxon>
        <taxon>Ecdysozoa</taxon>
        <taxon>Arthropoda</taxon>
        <taxon>Hexapoda</taxon>
        <taxon>Insecta</taxon>
        <taxon>Pterygota</taxon>
        <taxon>Neoptera</taxon>
        <taxon>Endopterygota</taxon>
        <taxon>Diptera</taxon>
        <taxon>Brachycera</taxon>
        <taxon>Muscomorpha</taxon>
        <taxon>Syrphoidea</taxon>
        <taxon>Syrphidae</taxon>
        <taxon>Syrphinae</taxon>
        <taxon>Syrphini</taxon>
        <taxon>Scaeva</taxon>
    </lineage>
</organism>
<feature type="transmembrane region" description="Helical" evidence="8">
    <location>
        <begin position="150"/>
        <end position="174"/>
    </location>
</feature>
<feature type="transmembrane region" description="Helical" evidence="8">
    <location>
        <begin position="274"/>
        <end position="292"/>
    </location>
</feature>
<dbReference type="PANTHER" id="PTHR21143">
    <property type="entry name" value="INVERTEBRATE GUSTATORY RECEPTOR"/>
    <property type="match status" value="1"/>
</dbReference>
<evidence type="ECO:0000256" key="6">
    <source>
        <dbReference type="ARBA" id="ARBA00023170"/>
    </source>
</evidence>
<dbReference type="GO" id="GO:0008049">
    <property type="term" value="P:male courtship behavior"/>
    <property type="evidence" value="ECO:0007669"/>
    <property type="project" value="TreeGrafter"/>
</dbReference>
<name>A0A1B3B7E4_SCAPY</name>
<dbReference type="GO" id="GO:0043025">
    <property type="term" value="C:neuronal cell body"/>
    <property type="evidence" value="ECO:0007669"/>
    <property type="project" value="TreeGrafter"/>
</dbReference>
<evidence type="ECO:0000256" key="7">
    <source>
        <dbReference type="ARBA" id="ARBA00023224"/>
    </source>
</evidence>
<feature type="transmembrane region" description="Helical" evidence="8">
    <location>
        <begin position="56"/>
        <end position="80"/>
    </location>
</feature>
<evidence type="ECO:0000256" key="4">
    <source>
        <dbReference type="ARBA" id="ARBA00022989"/>
    </source>
</evidence>
<comment type="function">
    <text evidence="8">Gustatory receptor which mediates acceptance or avoidance behavior, depending on its substrates.</text>
</comment>
<evidence type="ECO:0000313" key="9">
    <source>
        <dbReference type="EMBL" id="AOE48125.1"/>
    </source>
</evidence>
<keyword evidence="6 8" id="KW-0675">Receptor</keyword>